<organism evidence="2 3">
    <name type="scientific">Pleurodeles waltl</name>
    <name type="common">Iberian ribbed newt</name>
    <dbReference type="NCBI Taxonomy" id="8319"/>
    <lineage>
        <taxon>Eukaryota</taxon>
        <taxon>Metazoa</taxon>
        <taxon>Chordata</taxon>
        <taxon>Craniata</taxon>
        <taxon>Vertebrata</taxon>
        <taxon>Euteleostomi</taxon>
        <taxon>Amphibia</taxon>
        <taxon>Batrachia</taxon>
        <taxon>Caudata</taxon>
        <taxon>Salamandroidea</taxon>
        <taxon>Salamandridae</taxon>
        <taxon>Pleurodelinae</taxon>
        <taxon>Pleurodeles</taxon>
    </lineage>
</organism>
<evidence type="ECO:0000313" key="2">
    <source>
        <dbReference type="EMBL" id="KAJ1181789.1"/>
    </source>
</evidence>
<gene>
    <name evidence="2" type="ORF">NDU88_006988</name>
</gene>
<comment type="caution">
    <text evidence="2">The sequence shown here is derived from an EMBL/GenBank/DDBJ whole genome shotgun (WGS) entry which is preliminary data.</text>
</comment>
<evidence type="ECO:0000313" key="3">
    <source>
        <dbReference type="Proteomes" id="UP001066276"/>
    </source>
</evidence>
<accession>A0AAV7TYF7</accession>
<name>A0AAV7TYF7_PLEWA</name>
<protein>
    <submittedName>
        <fullName evidence="2">Uncharacterized protein</fullName>
    </submittedName>
</protein>
<dbReference type="AlphaFoldDB" id="A0AAV7TYF7"/>
<dbReference type="EMBL" id="JANPWB010000006">
    <property type="protein sequence ID" value="KAJ1181789.1"/>
    <property type="molecule type" value="Genomic_DNA"/>
</dbReference>
<dbReference type="Proteomes" id="UP001066276">
    <property type="component" value="Chromosome 3_2"/>
</dbReference>
<keyword evidence="3" id="KW-1185">Reference proteome</keyword>
<evidence type="ECO:0000256" key="1">
    <source>
        <dbReference type="SAM" id="MobiDB-lite"/>
    </source>
</evidence>
<sequence>MGLSCPGALLQGLRIAKFVESSLPAPSPERGIFPRWFPSVWELVLDPVKQPQPQTQESRWQGELCGYAGQPPRFRGGHCGQTHRLEVLALASDVAASPLTVHGGLIFSAASCDVPLSLSTDFAGVPGSPGCPYSSTYSAEEAARLLSPPPAPLRWSFIPQSQGHVRVAPKCNGASLDNVVGTVVSQVSICVPGRVKSQVLRLRCQPTRGDPRCVWGALRVYECDSLPHWSDSHAITFLPGGSYLLFSSARHCPSSLHVSRGNHEARLRSASALLARTLLSRASCCSMPGITTIQRSARPQRWVTPRHAAKGPPSSRSSHPSHATSPSKAMGTGADRGGGILRSFSPGHERSS</sequence>
<feature type="region of interest" description="Disordered" evidence="1">
    <location>
        <begin position="295"/>
        <end position="352"/>
    </location>
</feature>
<proteinExistence type="predicted"/>
<reference evidence="2" key="1">
    <citation type="journal article" date="2022" name="bioRxiv">
        <title>Sequencing and chromosome-scale assembly of the giantPleurodeles waltlgenome.</title>
        <authorList>
            <person name="Brown T."/>
            <person name="Elewa A."/>
            <person name="Iarovenko S."/>
            <person name="Subramanian E."/>
            <person name="Araus A.J."/>
            <person name="Petzold A."/>
            <person name="Susuki M."/>
            <person name="Suzuki K.-i.T."/>
            <person name="Hayashi T."/>
            <person name="Toyoda A."/>
            <person name="Oliveira C."/>
            <person name="Osipova E."/>
            <person name="Leigh N.D."/>
            <person name="Simon A."/>
            <person name="Yun M.H."/>
        </authorList>
    </citation>
    <scope>NUCLEOTIDE SEQUENCE</scope>
    <source>
        <strain evidence="2">20211129_DDA</strain>
        <tissue evidence="2">Liver</tissue>
    </source>
</reference>
<feature type="compositionally biased region" description="Low complexity" evidence="1">
    <location>
        <begin position="312"/>
        <end position="327"/>
    </location>
</feature>